<accession>A0ABU7JHM2</accession>
<gene>
    <name evidence="2" type="ORF">QWF21_13165</name>
</gene>
<dbReference type="InterPro" id="IPR002937">
    <property type="entry name" value="Amino_oxidase"/>
</dbReference>
<proteinExistence type="predicted"/>
<dbReference type="PANTHER" id="PTHR42923">
    <property type="entry name" value="PROTOPORPHYRINOGEN OXIDASE"/>
    <property type="match status" value="1"/>
</dbReference>
<dbReference type="RefSeq" id="WP_330088515.1">
    <property type="nucleotide sequence ID" value="NZ_JAUGZK010000010.1"/>
</dbReference>
<name>A0ABU7JHM2_9GAMM</name>
<evidence type="ECO:0000313" key="3">
    <source>
        <dbReference type="Proteomes" id="UP001339167"/>
    </source>
</evidence>
<organism evidence="2 3">
    <name type="scientific">Alkalimonas mucilaginosa</name>
    <dbReference type="NCBI Taxonomy" id="3057676"/>
    <lineage>
        <taxon>Bacteria</taxon>
        <taxon>Pseudomonadati</taxon>
        <taxon>Pseudomonadota</taxon>
        <taxon>Gammaproteobacteria</taxon>
        <taxon>Alkalimonas</taxon>
    </lineage>
</organism>
<comment type="caution">
    <text evidence="2">The sequence shown here is derived from an EMBL/GenBank/DDBJ whole genome shotgun (WGS) entry which is preliminary data.</text>
</comment>
<reference evidence="2 3" key="1">
    <citation type="submission" date="2023-06" db="EMBL/GenBank/DDBJ databases">
        <title>Alkalimonas sp., MEB004 an alkaliphilic bacterium isolated from Lonar Lake, India.</title>
        <authorList>
            <person name="Joshi A."/>
            <person name="Thite S."/>
        </authorList>
    </citation>
    <scope>NUCLEOTIDE SEQUENCE [LARGE SCALE GENOMIC DNA]</scope>
    <source>
        <strain evidence="2 3">MEB004</strain>
    </source>
</reference>
<sequence>MKIAVIGGGIAGMMSLYLLQRQHQVVLFEANDYLGGHTATVDVEVAGKTLAVDTGFIVFNNWTYPLFNRFLAELSVPFQPTEMSFSVKHQQSGLEYNGNSLATLFAQKRNLFRPSFWGMLLDIVRFNKLGKKLLADDHADLELTLGDFLAKYRFGEAVQQQYLLPMGAAIWSSGLSDMPSFPVRFFLRFFNNHGLLNVSDRPQWSVICGGSREYVRRLQQLLPAESIRLNSPVQSVRRTSTGVELVMPDGSIECFDQVVFGCHSDQALKLLADASPVEQAVLGAIAYQRNDVVLHTDSTLLPKRRAAWAAWNYNLTADASEKATLTYNMNILQQLDSKQTICVTLNNTAAIASDKILRRFQYDHPVFNSYSMAAQQRRAEINGVNRSWFCGAYWYNGFHEDGVRSAVDVARALGVPFGDD</sequence>
<feature type="domain" description="Amine oxidase" evidence="1">
    <location>
        <begin position="14"/>
        <end position="412"/>
    </location>
</feature>
<evidence type="ECO:0000259" key="1">
    <source>
        <dbReference type="Pfam" id="PF01593"/>
    </source>
</evidence>
<dbReference type="Gene3D" id="3.50.50.60">
    <property type="entry name" value="FAD/NAD(P)-binding domain"/>
    <property type="match status" value="1"/>
</dbReference>
<evidence type="ECO:0000313" key="2">
    <source>
        <dbReference type="EMBL" id="MEE2025196.1"/>
    </source>
</evidence>
<protein>
    <submittedName>
        <fullName evidence="2">FAD-dependent oxidoreductase</fullName>
    </submittedName>
</protein>
<dbReference type="Gene3D" id="3.90.660.10">
    <property type="match status" value="1"/>
</dbReference>
<dbReference type="PANTHER" id="PTHR42923:SF17">
    <property type="entry name" value="AMINE OXIDASE DOMAIN-CONTAINING PROTEIN"/>
    <property type="match status" value="1"/>
</dbReference>
<dbReference type="InterPro" id="IPR050464">
    <property type="entry name" value="Zeta_carotene_desat/Oxidored"/>
</dbReference>
<dbReference type="Gene3D" id="1.10.405.10">
    <property type="entry name" value="Guanine Nucleotide Dissociation Inhibitor, domain 1"/>
    <property type="match status" value="1"/>
</dbReference>
<dbReference type="InterPro" id="IPR036188">
    <property type="entry name" value="FAD/NAD-bd_sf"/>
</dbReference>
<dbReference type="EMBL" id="JAUGZK010000010">
    <property type="protein sequence ID" value="MEE2025196.1"/>
    <property type="molecule type" value="Genomic_DNA"/>
</dbReference>
<dbReference type="Proteomes" id="UP001339167">
    <property type="component" value="Unassembled WGS sequence"/>
</dbReference>
<keyword evidence="3" id="KW-1185">Reference proteome</keyword>
<dbReference type="Pfam" id="PF01593">
    <property type="entry name" value="Amino_oxidase"/>
    <property type="match status" value="1"/>
</dbReference>
<dbReference type="SUPFAM" id="SSF51905">
    <property type="entry name" value="FAD/NAD(P)-binding domain"/>
    <property type="match status" value="1"/>
</dbReference>